<dbReference type="EMBL" id="FNIX01000008">
    <property type="protein sequence ID" value="SDP43481.1"/>
    <property type="molecule type" value="Genomic_DNA"/>
</dbReference>
<feature type="transmembrane region" description="Helical" evidence="1">
    <location>
        <begin position="12"/>
        <end position="32"/>
    </location>
</feature>
<protein>
    <submittedName>
        <fullName evidence="2">Uncharacterized protein</fullName>
    </submittedName>
</protein>
<proteinExistence type="predicted"/>
<accession>A0A1H0SNZ6</accession>
<feature type="transmembrane region" description="Helical" evidence="1">
    <location>
        <begin position="38"/>
        <end position="58"/>
    </location>
</feature>
<dbReference type="AlphaFoldDB" id="A0A1H0SNZ6"/>
<evidence type="ECO:0000256" key="1">
    <source>
        <dbReference type="SAM" id="Phobius"/>
    </source>
</evidence>
<dbReference type="RefSeq" id="WP_090099526.1">
    <property type="nucleotide sequence ID" value="NZ_FNIX01000008.1"/>
</dbReference>
<keyword evidence="1" id="KW-0812">Transmembrane</keyword>
<sequence length="67" mass="7179">MNKELNSSPTRARALLVVLLVSSIVANVATQAFGLSSYISAVFGMIAVASGISLFSSYRKNRENSRN</sequence>
<keyword evidence="1" id="KW-1133">Transmembrane helix</keyword>
<evidence type="ECO:0000313" key="2">
    <source>
        <dbReference type="EMBL" id="SDP43481.1"/>
    </source>
</evidence>
<dbReference type="OrthoDB" id="3699719at2"/>
<organism evidence="2 3">
    <name type="scientific">Lentzea jiangxiensis</name>
    <dbReference type="NCBI Taxonomy" id="641025"/>
    <lineage>
        <taxon>Bacteria</taxon>
        <taxon>Bacillati</taxon>
        <taxon>Actinomycetota</taxon>
        <taxon>Actinomycetes</taxon>
        <taxon>Pseudonocardiales</taxon>
        <taxon>Pseudonocardiaceae</taxon>
        <taxon>Lentzea</taxon>
    </lineage>
</organism>
<evidence type="ECO:0000313" key="3">
    <source>
        <dbReference type="Proteomes" id="UP000199691"/>
    </source>
</evidence>
<keyword evidence="3" id="KW-1185">Reference proteome</keyword>
<keyword evidence="1" id="KW-0472">Membrane</keyword>
<reference evidence="3" key="1">
    <citation type="submission" date="2016-10" db="EMBL/GenBank/DDBJ databases">
        <authorList>
            <person name="Varghese N."/>
            <person name="Submissions S."/>
        </authorList>
    </citation>
    <scope>NUCLEOTIDE SEQUENCE [LARGE SCALE GENOMIC DNA]</scope>
    <source>
        <strain evidence="3">CGMCC 4.6609</strain>
    </source>
</reference>
<dbReference type="Proteomes" id="UP000199691">
    <property type="component" value="Unassembled WGS sequence"/>
</dbReference>
<name>A0A1H0SNZ6_9PSEU</name>
<gene>
    <name evidence="2" type="ORF">SAMN05421507_108183</name>
</gene>